<dbReference type="InterPro" id="IPR036378">
    <property type="entry name" value="FAS1_dom_sf"/>
</dbReference>
<proteinExistence type="predicted"/>
<dbReference type="Gene3D" id="2.30.180.10">
    <property type="entry name" value="FAS1 domain"/>
    <property type="match status" value="1"/>
</dbReference>
<keyword evidence="1" id="KW-0732">Signal</keyword>
<accession>A0A4U0H9A7</accession>
<organism evidence="3 4">
    <name type="scientific">Sphingobacterium alkalisoli</name>
    <dbReference type="NCBI Taxonomy" id="1874115"/>
    <lineage>
        <taxon>Bacteria</taxon>
        <taxon>Pseudomonadati</taxon>
        <taxon>Bacteroidota</taxon>
        <taxon>Sphingobacteriia</taxon>
        <taxon>Sphingobacteriales</taxon>
        <taxon>Sphingobacteriaceae</taxon>
        <taxon>Sphingobacterium</taxon>
    </lineage>
</organism>
<sequence>MKNKTIYILSILLLTSILTHCTDPWDDHVNDGVTNVNQSLLQRLESEANATVFLDLLKTSGLDKNLDGRNAYTVFAPTNESIQSLVTSLKTDPEALETFVQNHIAVSTHRLNTGSDTVQITMLNGKILDLVNSQIGGVAFAKANQGSADGLYHVINTPLMPQQNLWEFINSNTDYAQNQFVLSLNTYNLLDTAAGQDDPEDEYLNNEFLHNLADVRVEKDRFTYFVLNNATFEQEVNGFLPYVNYRNEADSSLAISRYHIVKDLIFAQAYDLESLPDQLVSISGVQFPIDKNAIVETIPLSNGYIHVLNTSTLPVANRLLDLVIEGEDFTGTTSSVSNSTFVREKMDPSGNIFRDLMIQNHGVSALGVRYALPYLLSTNYDVYWRAVNDIQTNVFQQRVVMTDINMVEDEFGVLRYPTFQEFPYMNVEVRNYNEVYLGEFELAELKRVNAFLTGAAVTTNGNNTIVADYLRFVPKVKQN</sequence>
<evidence type="ECO:0000313" key="4">
    <source>
        <dbReference type="Proteomes" id="UP000309872"/>
    </source>
</evidence>
<dbReference type="RefSeq" id="WP_136819233.1">
    <property type="nucleotide sequence ID" value="NZ_BMJX01000001.1"/>
</dbReference>
<comment type="caution">
    <text evidence="3">The sequence shown here is derived from an EMBL/GenBank/DDBJ whole genome shotgun (WGS) entry which is preliminary data.</text>
</comment>
<name>A0A4U0H9A7_9SPHI</name>
<protein>
    <submittedName>
        <fullName evidence="3">Fasciclin domain-containing protein</fullName>
    </submittedName>
</protein>
<dbReference type="EMBL" id="SUKA01000001">
    <property type="protein sequence ID" value="TJY68368.1"/>
    <property type="molecule type" value="Genomic_DNA"/>
</dbReference>
<dbReference type="Proteomes" id="UP000309872">
    <property type="component" value="Unassembled WGS sequence"/>
</dbReference>
<dbReference type="OrthoDB" id="831756at2"/>
<dbReference type="InterPro" id="IPR000782">
    <property type="entry name" value="FAS1_domain"/>
</dbReference>
<feature type="signal peptide" evidence="1">
    <location>
        <begin position="1"/>
        <end position="21"/>
    </location>
</feature>
<reference evidence="3 4" key="1">
    <citation type="submission" date="2019-04" db="EMBL/GenBank/DDBJ databases">
        <title>Sphingobacterium olei sp. nov., isolated from oil-contaminated soil.</title>
        <authorList>
            <person name="Liu B."/>
        </authorList>
    </citation>
    <scope>NUCLEOTIDE SEQUENCE [LARGE SCALE GENOMIC DNA]</scope>
    <source>
        <strain evidence="3 4">Y3L14</strain>
    </source>
</reference>
<evidence type="ECO:0000313" key="3">
    <source>
        <dbReference type="EMBL" id="TJY68368.1"/>
    </source>
</evidence>
<evidence type="ECO:0000256" key="1">
    <source>
        <dbReference type="SAM" id="SignalP"/>
    </source>
</evidence>
<keyword evidence="4" id="KW-1185">Reference proteome</keyword>
<dbReference type="AlphaFoldDB" id="A0A4U0H9A7"/>
<dbReference type="PROSITE" id="PS50213">
    <property type="entry name" value="FAS1"/>
    <property type="match status" value="1"/>
</dbReference>
<feature type="domain" description="FAS1" evidence="2">
    <location>
        <begin position="37"/>
        <end position="159"/>
    </location>
</feature>
<dbReference type="SUPFAM" id="SSF82153">
    <property type="entry name" value="FAS1 domain"/>
    <property type="match status" value="2"/>
</dbReference>
<evidence type="ECO:0000259" key="2">
    <source>
        <dbReference type="PROSITE" id="PS50213"/>
    </source>
</evidence>
<dbReference type="SMART" id="SM00554">
    <property type="entry name" value="FAS1"/>
    <property type="match status" value="2"/>
</dbReference>
<dbReference type="InterPro" id="IPR050904">
    <property type="entry name" value="Adhesion/Biosynth-related"/>
</dbReference>
<dbReference type="PANTHER" id="PTHR10900:SF77">
    <property type="entry name" value="FI19380P1"/>
    <property type="match status" value="1"/>
</dbReference>
<dbReference type="PANTHER" id="PTHR10900">
    <property type="entry name" value="PERIOSTIN-RELATED"/>
    <property type="match status" value="1"/>
</dbReference>
<dbReference type="Pfam" id="PF02469">
    <property type="entry name" value="Fasciclin"/>
    <property type="match status" value="1"/>
</dbReference>
<feature type="chain" id="PRO_5020719921" evidence="1">
    <location>
        <begin position="22"/>
        <end position="479"/>
    </location>
</feature>
<gene>
    <name evidence="3" type="ORF">FAZ19_03695</name>
</gene>